<comment type="caution">
    <text evidence="2">The sequence shown here is derived from an EMBL/GenBank/DDBJ whole genome shotgun (WGS) entry which is preliminary data.</text>
</comment>
<dbReference type="Pfam" id="PF09152">
    <property type="entry name" value="DUF1937"/>
    <property type="match status" value="1"/>
</dbReference>
<keyword evidence="3" id="KW-1185">Reference proteome</keyword>
<accession>A0ABV1SKE2</accession>
<reference evidence="2 3" key="2">
    <citation type="submission" date="2024-06" db="EMBL/GenBank/DDBJ databases">
        <title>Thioclava kandeliae sp. nov. from a rhizosphere soil sample of Kandelia candel in a mangrove.</title>
        <authorList>
            <person name="Mu T."/>
        </authorList>
    </citation>
    <scope>NUCLEOTIDE SEQUENCE [LARGE SCALE GENOMIC DNA]</scope>
    <source>
        <strain evidence="2 3">CPCC 100088</strain>
    </source>
</reference>
<organism evidence="2 3">
    <name type="scientific">Thioclava kandeliae</name>
    <dbReference type="NCBI Taxonomy" id="3070818"/>
    <lineage>
        <taxon>Bacteria</taxon>
        <taxon>Pseudomonadati</taxon>
        <taxon>Pseudomonadota</taxon>
        <taxon>Alphaproteobacteria</taxon>
        <taxon>Rhodobacterales</taxon>
        <taxon>Paracoccaceae</taxon>
        <taxon>Thioclava</taxon>
    </lineage>
</organism>
<dbReference type="InterPro" id="IPR015235">
    <property type="entry name" value="DUF1937"/>
</dbReference>
<reference evidence="2 3" key="1">
    <citation type="submission" date="2024-01" db="EMBL/GenBank/DDBJ databases">
        <authorList>
            <person name="Deng Y."/>
            <person name="Su J."/>
        </authorList>
    </citation>
    <scope>NUCLEOTIDE SEQUENCE [LARGE SCALE GENOMIC DNA]</scope>
    <source>
        <strain evidence="2 3">CPCC 100088</strain>
    </source>
</reference>
<feature type="domain" description="DUF1937" evidence="1">
    <location>
        <begin position="39"/>
        <end position="145"/>
    </location>
</feature>
<dbReference type="RefSeq" id="WP_350938667.1">
    <property type="nucleotide sequence ID" value="NZ_JAYWLC010000018.1"/>
</dbReference>
<gene>
    <name evidence="2" type="ORF">VSX56_16470</name>
</gene>
<proteinExistence type="predicted"/>
<name>A0ABV1SKE2_9RHOB</name>
<evidence type="ECO:0000313" key="2">
    <source>
        <dbReference type="EMBL" id="MER5173364.1"/>
    </source>
</evidence>
<evidence type="ECO:0000259" key="1">
    <source>
        <dbReference type="Pfam" id="PF09152"/>
    </source>
</evidence>
<dbReference type="EMBL" id="JAYWLC010000018">
    <property type="protein sequence ID" value="MER5173364.1"/>
    <property type="molecule type" value="Genomic_DNA"/>
</dbReference>
<dbReference type="Gene3D" id="3.40.50.10400">
    <property type="entry name" value="Hypothetical protein PA1492"/>
    <property type="match status" value="1"/>
</dbReference>
<dbReference type="Proteomes" id="UP001438953">
    <property type="component" value="Unassembled WGS sequence"/>
</dbReference>
<sequence length="154" mass="16726">MNAHEDWAALARAAKPLDWSGPIIFGVDPVEAAKRSGGRIVYVSTPLVLDGWQIPETVVLDAARAASELARFRVGAVSPVVLGAAYLDADMHLGIRDPRQWSRWVAPIRNTAGAIWVPASRGWSRCPQVWADVQWAASHGVPVMVEAQEMGHGR</sequence>
<evidence type="ECO:0000313" key="3">
    <source>
        <dbReference type="Proteomes" id="UP001438953"/>
    </source>
</evidence>
<protein>
    <submittedName>
        <fullName evidence="2">DUF1937 family protein</fullName>
    </submittedName>
</protein>